<dbReference type="Proteomes" id="UP001153069">
    <property type="component" value="Unassembled WGS sequence"/>
</dbReference>
<feature type="region of interest" description="Disordered" evidence="4">
    <location>
        <begin position="23"/>
        <end position="158"/>
    </location>
</feature>
<reference evidence="6" key="1">
    <citation type="submission" date="2020-06" db="EMBL/GenBank/DDBJ databases">
        <authorList>
            <consortium name="Plant Systems Biology data submission"/>
        </authorList>
    </citation>
    <scope>NUCLEOTIDE SEQUENCE</scope>
    <source>
        <strain evidence="6">D6</strain>
    </source>
</reference>
<feature type="compositionally biased region" description="Low complexity" evidence="4">
    <location>
        <begin position="273"/>
        <end position="287"/>
    </location>
</feature>
<feature type="compositionally biased region" description="Basic and acidic residues" evidence="4">
    <location>
        <begin position="45"/>
        <end position="62"/>
    </location>
</feature>
<evidence type="ECO:0000256" key="3">
    <source>
        <dbReference type="ARBA" id="ARBA00022729"/>
    </source>
</evidence>
<keyword evidence="3" id="KW-0732">Signal</keyword>
<proteinExistence type="inferred from homology"/>
<evidence type="ECO:0000256" key="5">
    <source>
        <dbReference type="SAM" id="Phobius"/>
    </source>
</evidence>
<feature type="region of interest" description="Disordered" evidence="4">
    <location>
        <begin position="224"/>
        <end position="310"/>
    </location>
</feature>
<accession>A0A9N8E9J5</accession>
<keyword evidence="5" id="KW-0812">Transmembrane</keyword>
<keyword evidence="7" id="KW-1185">Reference proteome</keyword>
<organism evidence="6 7">
    <name type="scientific">Seminavis robusta</name>
    <dbReference type="NCBI Taxonomy" id="568900"/>
    <lineage>
        <taxon>Eukaryota</taxon>
        <taxon>Sar</taxon>
        <taxon>Stramenopiles</taxon>
        <taxon>Ochrophyta</taxon>
        <taxon>Bacillariophyta</taxon>
        <taxon>Bacillariophyceae</taxon>
        <taxon>Bacillariophycidae</taxon>
        <taxon>Naviculales</taxon>
        <taxon>Naviculaceae</taxon>
        <taxon>Seminavis</taxon>
    </lineage>
</organism>
<keyword evidence="5" id="KW-0472">Membrane</keyword>
<evidence type="ECO:0000256" key="2">
    <source>
        <dbReference type="ARBA" id="ARBA00022448"/>
    </source>
</evidence>
<dbReference type="PANTHER" id="PTHR30085:SF6">
    <property type="entry name" value="ABC TRANSPORTER GLUTAMINE-BINDING PROTEIN GLNH"/>
    <property type="match status" value="1"/>
</dbReference>
<comment type="caution">
    <text evidence="6">The sequence shown here is derived from an EMBL/GenBank/DDBJ whole genome shotgun (WGS) entry which is preliminary data.</text>
</comment>
<evidence type="ECO:0000256" key="1">
    <source>
        <dbReference type="ARBA" id="ARBA00010333"/>
    </source>
</evidence>
<dbReference type="Gene3D" id="3.40.190.10">
    <property type="entry name" value="Periplasmic binding protein-like II"/>
    <property type="match status" value="2"/>
</dbReference>
<sequence>MDDTSKTNLLELISDREGQAELLANSGHSKTTSSSSSKKKPSKMVGKEIDVDEEMAKVKELAKMGYPPQQAAKSAYPQQDSKQPAPKKQPPPSKPRATPRGRSITSKAAISLPPRQRSQRGGVVDVDAIPRSKSPAAPSARFRGKKPLQRATSAPTAAAAYRGNHTALHRTPTSSKNGNSVALSDESELDLLGIVAQRCAHNNEVDCDECHSAHQDLEQGRANKMQKTNSMPSYHYTSQQGKQVERPTITTTAQHSSRSVASVAAKHARKAARSSNNSALSSNNSAVSRDHSRRTMTSSDSDSTSASTSCKDACCNELDLGSEVELMQLVAQRIVDLEASDLDMESTTSDADVSGFLYDVEVGPSMRTTKTKPSRAMTDASAVSMDTSDLKAVRSQSPTPGKGQPRTPNNLTAGAYSAAPGQGYVRNDAFATTSLCQPMAVAAMATMQQDAAVEQHPMNGSMMDGSTKSNKSTGAAASAGDIISAVRVDEDDLELHIREQIHSTAAQAQVVDMDKETGERMKSELQKVQKQYAGFGILCVMFLAVAVAAVVVSVTQRQQNTDAVATSIDDGPVFLSTLQSIADRGTLNCGLGYRGDDADFHPEYQLAWEGFIGDICKAIAAGVLGGNPEVNFQLVNEEERWKKLQRGELDVLIVGCPAITESLYFDVDTEVKAAFSTSFLFDGVGVGGLPEFVENCATNTGGFRACRDMRVCVTQGSHALDVLERRLHPSQIVAVPTLQEVYDRFAGGCCNMLSTDFMNERADVVVREFSGYKGEYALGAGLYSKQPYSGATRKMFEKDLLEIAVGLVDDIARENDPRVWSEYVNWVINSLFAAEQNNITQATANYITQTDVFGEKYRDVFHHAVAAAGNYGEIYERTLGPIIPRDGMNLVNDGSTGLHYHHSLGSVNTFGTVNPNGTLDNVLKKGKLVCGIPAFQNTNFTLGPGEIATLPPSGHLSNSTNHNATFHHEANTLVGEMDRELKAASIDIEFCRALSSSLFQGLHTSNKGTESCSAASSTNDDDSDSEDLTLEFVLLTDEAEGYTKLQSGELDVIAGYRIDLQGDVREPTTGQGYAYTQPYLYGPVSEVQHVTSNNRCMVTRQNDRQWSDFVHMVVMAIFYAEENHIDQDHANQMPAVNNFGPAMKRMFRDAVFAVGSYAEVYERLVEPFIPREGGPNTLNSEADPQLAALPGLI</sequence>
<evidence type="ECO:0000313" key="6">
    <source>
        <dbReference type="EMBL" id="CAB9517266.1"/>
    </source>
</evidence>
<dbReference type="EMBL" id="CAICTM010000843">
    <property type="protein sequence ID" value="CAB9517266.1"/>
    <property type="molecule type" value="Genomic_DNA"/>
</dbReference>
<name>A0A9N8E9J5_9STRA</name>
<feature type="compositionally biased region" description="Polar residues" evidence="4">
    <location>
        <begin position="225"/>
        <end position="254"/>
    </location>
</feature>
<evidence type="ECO:0000313" key="7">
    <source>
        <dbReference type="Proteomes" id="UP001153069"/>
    </source>
</evidence>
<keyword evidence="5" id="KW-1133">Transmembrane helix</keyword>
<feature type="region of interest" description="Disordered" evidence="4">
    <location>
        <begin position="367"/>
        <end position="415"/>
    </location>
</feature>
<comment type="similarity">
    <text evidence="1">Belongs to the bacterial solute-binding protein 3 family.</text>
</comment>
<dbReference type="OrthoDB" id="10056896at2759"/>
<evidence type="ECO:0000256" key="4">
    <source>
        <dbReference type="SAM" id="MobiDB-lite"/>
    </source>
</evidence>
<feature type="compositionally biased region" description="Low complexity" evidence="4">
    <location>
        <begin position="255"/>
        <end position="265"/>
    </location>
</feature>
<feature type="compositionally biased region" description="Low complexity" evidence="4">
    <location>
        <begin position="77"/>
        <end position="86"/>
    </location>
</feature>
<keyword evidence="2" id="KW-0813">Transport</keyword>
<protein>
    <submittedName>
        <fullName evidence="6">Extracellular solute-binding protein</fullName>
    </submittedName>
</protein>
<feature type="transmembrane region" description="Helical" evidence="5">
    <location>
        <begin position="532"/>
        <end position="554"/>
    </location>
</feature>
<gene>
    <name evidence="6" type="ORF">SEMRO_844_G209930.1</name>
</gene>
<dbReference type="PANTHER" id="PTHR30085">
    <property type="entry name" value="AMINO ACID ABC TRANSPORTER PERMEASE"/>
    <property type="match status" value="1"/>
</dbReference>
<dbReference type="GO" id="GO:0006865">
    <property type="term" value="P:amino acid transport"/>
    <property type="evidence" value="ECO:0007669"/>
    <property type="project" value="TreeGrafter"/>
</dbReference>
<dbReference type="AlphaFoldDB" id="A0A9N8E9J5"/>
<feature type="compositionally biased region" description="Low complexity" evidence="4">
    <location>
        <begin position="295"/>
        <end position="309"/>
    </location>
</feature>
<dbReference type="InterPro" id="IPR051455">
    <property type="entry name" value="Bact_solute-bind_prot3"/>
</dbReference>
<dbReference type="SUPFAM" id="SSF53850">
    <property type="entry name" value="Periplasmic binding protein-like II"/>
    <property type="match status" value="1"/>
</dbReference>
<feature type="region of interest" description="Disordered" evidence="4">
    <location>
        <begin position="1005"/>
        <end position="1025"/>
    </location>
</feature>